<dbReference type="Pfam" id="PF07980">
    <property type="entry name" value="SusD_RagB"/>
    <property type="match status" value="1"/>
</dbReference>
<dbReference type="InterPro" id="IPR033985">
    <property type="entry name" value="SusD-like_N"/>
</dbReference>
<dbReference type="InterPro" id="IPR012944">
    <property type="entry name" value="SusD_RagB_dom"/>
</dbReference>
<dbReference type="EMBL" id="AQHV01000011">
    <property type="protein sequence ID" value="KKB56020.1"/>
    <property type="molecule type" value="Genomic_DNA"/>
</dbReference>
<organism evidence="8 9">
    <name type="scientific">Parabacteroides goldsteinii DSM 19448 = WAL 12034</name>
    <dbReference type="NCBI Taxonomy" id="927665"/>
    <lineage>
        <taxon>Bacteria</taxon>
        <taxon>Pseudomonadati</taxon>
        <taxon>Bacteroidota</taxon>
        <taxon>Bacteroidia</taxon>
        <taxon>Bacteroidales</taxon>
        <taxon>Tannerellaceae</taxon>
        <taxon>Parabacteroides</taxon>
    </lineage>
</organism>
<dbReference type="Proteomes" id="UP000033047">
    <property type="component" value="Unassembled WGS sequence"/>
</dbReference>
<comment type="subcellular location">
    <subcellularLocation>
        <location evidence="1">Cell outer membrane</location>
    </subcellularLocation>
</comment>
<evidence type="ECO:0000313" key="9">
    <source>
        <dbReference type="Proteomes" id="UP000033047"/>
    </source>
</evidence>
<proteinExistence type="inferred from homology"/>
<dbReference type="PATRIC" id="fig|927665.4.peg.2045"/>
<evidence type="ECO:0000256" key="2">
    <source>
        <dbReference type="ARBA" id="ARBA00006275"/>
    </source>
</evidence>
<dbReference type="SUPFAM" id="SSF48452">
    <property type="entry name" value="TPR-like"/>
    <property type="match status" value="1"/>
</dbReference>
<comment type="caution">
    <text evidence="8">The sequence shown here is derived from an EMBL/GenBank/DDBJ whole genome shotgun (WGS) entry which is preliminary data.</text>
</comment>
<evidence type="ECO:0000256" key="1">
    <source>
        <dbReference type="ARBA" id="ARBA00004442"/>
    </source>
</evidence>
<keyword evidence="4" id="KW-0472">Membrane</keyword>
<evidence type="ECO:0000256" key="4">
    <source>
        <dbReference type="ARBA" id="ARBA00023136"/>
    </source>
</evidence>
<evidence type="ECO:0000256" key="3">
    <source>
        <dbReference type="ARBA" id="ARBA00022729"/>
    </source>
</evidence>
<keyword evidence="3" id="KW-0732">Signal</keyword>
<dbReference type="RefSeq" id="WP_046145993.1">
    <property type="nucleotide sequence ID" value="NZ_KQ033912.1"/>
</dbReference>
<evidence type="ECO:0008006" key="10">
    <source>
        <dbReference type="Google" id="ProtNLM"/>
    </source>
</evidence>
<dbReference type="Gene3D" id="1.25.40.390">
    <property type="match status" value="1"/>
</dbReference>
<feature type="domain" description="SusD-like N-terminal" evidence="7">
    <location>
        <begin position="86"/>
        <end position="224"/>
    </location>
</feature>
<dbReference type="PROSITE" id="PS51257">
    <property type="entry name" value="PROKAR_LIPOPROTEIN"/>
    <property type="match status" value="1"/>
</dbReference>
<feature type="domain" description="RagB/SusD" evidence="6">
    <location>
        <begin position="358"/>
        <end position="595"/>
    </location>
</feature>
<evidence type="ECO:0000313" key="8">
    <source>
        <dbReference type="EMBL" id="KKB56020.1"/>
    </source>
</evidence>
<reference evidence="8 9" key="1">
    <citation type="submission" date="2013-04" db="EMBL/GenBank/DDBJ databases">
        <title>The Genome Sequence of Parabacteroides goldsteinii DSM 19448.</title>
        <authorList>
            <consortium name="The Broad Institute Genomics Platform"/>
            <person name="Earl A."/>
            <person name="Ward D."/>
            <person name="Feldgarden M."/>
            <person name="Gevers D."/>
            <person name="Martens E."/>
            <person name="Sakamoto M."/>
            <person name="Benno Y."/>
            <person name="Song Y."/>
            <person name="Liu C."/>
            <person name="Lee J."/>
            <person name="Bolanos M."/>
            <person name="Vaisanen M.L."/>
            <person name="Finegold S.M."/>
            <person name="Walker B."/>
            <person name="Young S."/>
            <person name="Zeng Q."/>
            <person name="Gargeya S."/>
            <person name="Fitzgerald M."/>
            <person name="Haas B."/>
            <person name="Abouelleil A."/>
            <person name="Allen A.W."/>
            <person name="Alvarado L."/>
            <person name="Arachchi H.M."/>
            <person name="Berlin A.M."/>
            <person name="Chapman S.B."/>
            <person name="Gainer-Dewar J."/>
            <person name="Goldberg J."/>
            <person name="Griggs A."/>
            <person name="Gujja S."/>
            <person name="Hansen M."/>
            <person name="Howarth C."/>
            <person name="Imamovic A."/>
            <person name="Ireland A."/>
            <person name="Larimer J."/>
            <person name="McCowan C."/>
            <person name="Murphy C."/>
            <person name="Pearson M."/>
            <person name="Poon T.W."/>
            <person name="Priest M."/>
            <person name="Roberts A."/>
            <person name="Saif S."/>
            <person name="Shea T."/>
            <person name="Sisk P."/>
            <person name="Sykes S."/>
            <person name="Wortman J."/>
            <person name="Nusbaum C."/>
            <person name="Birren B."/>
        </authorList>
    </citation>
    <scope>NUCLEOTIDE SEQUENCE [LARGE SCALE GENOMIC DNA]</scope>
    <source>
        <strain evidence="8 9">DSM 19448</strain>
    </source>
</reference>
<dbReference type="Pfam" id="PF14322">
    <property type="entry name" value="SusD-like_3"/>
    <property type="match status" value="1"/>
</dbReference>
<dbReference type="GO" id="GO:0009279">
    <property type="term" value="C:cell outer membrane"/>
    <property type="evidence" value="ECO:0007669"/>
    <property type="project" value="UniProtKB-SubCell"/>
</dbReference>
<protein>
    <recommendedName>
        <fullName evidence="10">RagB/SusD domain-containing protein</fullName>
    </recommendedName>
</protein>
<dbReference type="HOGENOM" id="CLU_015553_1_4_10"/>
<evidence type="ECO:0000259" key="7">
    <source>
        <dbReference type="Pfam" id="PF14322"/>
    </source>
</evidence>
<comment type="similarity">
    <text evidence="2">Belongs to the SusD family.</text>
</comment>
<dbReference type="STRING" id="927665.HMPREF1535_01993"/>
<evidence type="ECO:0000259" key="6">
    <source>
        <dbReference type="Pfam" id="PF07980"/>
    </source>
</evidence>
<dbReference type="AlphaFoldDB" id="A0A0F5JEU0"/>
<dbReference type="InterPro" id="IPR011990">
    <property type="entry name" value="TPR-like_helical_dom_sf"/>
</dbReference>
<accession>A0A0F5JEU0</accession>
<evidence type="ECO:0000256" key="5">
    <source>
        <dbReference type="ARBA" id="ARBA00023237"/>
    </source>
</evidence>
<keyword evidence="5" id="KW-0998">Cell outer membrane</keyword>
<sequence>MKKIIYAILTTMLLATGCSESWLDPDPLSFYSPGNTLIDKEGMLSSVTACDRLLREEFVGQHSPILTAMIFSEQCVLGTTDISGPAQNLNEKILPTANNNWDQTNRMYWYWTNDYLGIRYANTVITRIDDATYESESERNNILGMALWHRAFRYYRLCMLFNDIPAVFTEVETPVTNLCSVERDGILKKIKSDMEFAVQWVAEDNSRGRISKGACYHLLAKICLTLGDFDEAIKATNAVIDGGRYSLMTNRFGVDVTDNTKNVLWDLHRPLNKNSTENKEVLLATLDRYEYQTAKSSQKTLAMRNFLPFWANTTNRIQTPDGKPGMSDKRLKEPELDYNGIYGRGIGRCRLTWYSSNAVWDDSNDLRHTPGNWMKMTDLVYNNPDLKGTPYYHQPIRLWSDDGQLLCIDTLRNWGEWAHYKLYIEDPDAATAAQYNGGYSDMYIMRLAETYLLRAEAYLWKDDPASAARDINIVRARAGAAPLSPGEVNMETLLDERTRELLYEENRKIELTRIALLYARTGKSDYKGRSYSMSTLSQNNYFYDRIMDRGNFYNKGVKALNGAEFKMSPYHIWWPVPQNDIDGNSSGRINQNPGYTGAELNITPLAEVPESGLSTM</sequence>
<gene>
    <name evidence="8" type="ORF">HMPREF1535_01993</name>
</gene>
<name>A0A0F5JEU0_9BACT</name>